<evidence type="ECO:0000313" key="4">
    <source>
        <dbReference type="EMBL" id="CAE8630985.1"/>
    </source>
</evidence>
<name>A0A813GZZ5_POLGL</name>
<feature type="signal peptide" evidence="3">
    <location>
        <begin position="1"/>
        <end position="24"/>
    </location>
</feature>
<dbReference type="Proteomes" id="UP000654075">
    <property type="component" value="Unassembled WGS sequence"/>
</dbReference>
<keyword evidence="2" id="KW-0472">Membrane</keyword>
<dbReference type="EMBL" id="CAJNNV010029993">
    <property type="protein sequence ID" value="CAE8630985.1"/>
    <property type="molecule type" value="Genomic_DNA"/>
</dbReference>
<evidence type="ECO:0000256" key="2">
    <source>
        <dbReference type="SAM" id="Phobius"/>
    </source>
</evidence>
<organism evidence="4 5">
    <name type="scientific">Polarella glacialis</name>
    <name type="common">Dinoflagellate</name>
    <dbReference type="NCBI Taxonomy" id="89957"/>
    <lineage>
        <taxon>Eukaryota</taxon>
        <taxon>Sar</taxon>
        <taxon>Alveolata</taxon>
        <taxon>Dinophyceae</taxon>
        <taxon>Suessiales</taxon>
        <taxon>Suessiaceae</taxon>
        <taxon>Polarella</taxon>
    </lineage>
</organism>
<evidence type="ECO:0000256" key="1">
    <source>
        <dbReference type="SAM" id="MobiDB-lite"/>
    </source>
</evidence>
<comment type="caution">
    <text evidence="4">The sequence shown here is derived from an EMBL/GenBank/DDBJ whole genome shotgun (WGS) entry which is preliminary data.</text>
</comment>
<protein>
    <submittedName>
        <fullName evidence="4">Uncharacterized protein</fullName>
    </submittedName>
</protein>
<sequence length="432" mass="45923">MARSASSLAPLLCLALVAFVAVQGPAFLPAGSVRSAQTIQAVQGLEEADGLRFGAAVAAAPALLSSPLMASASEGMPAPVLGIMMLSVIVVIVLVISGLVIARGLLDDEPTLQELDELEPRAHDSHHPAPPWAPSAARSEKGWDHGWSIDGWPYISSQFLHETSRNDEKTARGGLAQRAPPWAPYYPSPQALIGPTASSSSASSPGRCGRSEPLADPSFKLPAATLQAMDEVASAFQKGDKEGFSSALERLELLEGTGVEESEALKARNSELLGAFCQQGDIQPARHLRLRALETELLRRFERIAASDAAAAERFVEDFPEPLCQVFKPLRAAREVVAAFGVASQRATEGAAAQPRTQASGDDAGLYKEATSQGSLRKAVTPLQMKIPDAALSQAVLQLPSSCDGWERQWETSLEWHPGILYSALQALPQSR</sequence>
<feature type="transmembrane region" description="Helical" evidence="2">
    <location>
        <begin position="51"/>
        <end position="70"/>
    </location>
</feature>
<keyword evidence="2" id="KW-0812">Transmembrane</keyword>
<evidence type="ECO:0000313" key="5">
    <source>
        <dbReference type="Proteomes" id="UP000654075"/>
    </source>
</evidence>
<keyword evidence="5" id="KW-1185">Reference proteome</keyword>
<dbReference type="AlphaFoldDB" id="A0A813GZZ5"/>
<reference evidence="4" key="1">
    <citation type="submission" date="2021-02" db="EMBL/GenBank/DDBJ databases">
        <authorList>
            <person name="Dougan E. K."/>
            <person name="Rhodes N."/>
            <person name="Thang M."/>
            <person name="Chan C."/>
        </authorList>
    </citation>
    <scope>NUCLEOTIDE SEQUENCE</scope>
</reference>
<proteinExistence type="predicted"/>
<keyword evidence="3" id="KW-0732">Signal</keyword>
<evidence type="ECO:0000256" key="3">
    <source>
        <dbReference type="SAM" id="SignalP"/>
    </source>
</evidence>
<feature type="region of interest" description="Disordered" evidence="1">
    <location>
        <begin position="165"/>
        <end position="216"/>
    </location>
</feature>
<feature type="transmembrane region" description="Helical" evidence="2">
    <location>
        <begin position="82"/>
        <end position="106"/>
    </location>
</feature>
<gene>
    <name evidence="4" type="ORF">PGLA1383_LOCUS47139</name>
</gene>
<feature type="region of interest" description="Disordered" evidence="1">
    <location>
        <begin position="120"/>
        <end position="140"/>
    </location>
</feature>
<feature type="chain" id="PRO_5032772039" evidence="3">
    <location>
        <begin position="25"/>
        <end position="432"/>
    </location>
</feature>
<keyword evidence="2" id="KW-1133">Transmembrane helix</keyword>
<accession>A0A813GZZ5</accession>